<accession>A0AC35U732</accession>
<name>A0AC35U732_9BILA</name>
<evidence type="ECO:0000313" key="2">
    <source>
        <dbReference type="WBParaSite" id="RSKR_0000824500.1"/>
    </source>
</evidence>
<dbReference type="WBParaSite" id="RSKR_0000824500.1">
    <property type="protein sequence ID" value="RSKR_0000824500.1"/>
    <property type="gene ID" value="RSKR_0000824500"/>
</dbReference>
<reference evidence="2" key="1">
    <citation type="submission" date="2016-11" db="UniProtKB">
        <authorList>
            <consortium name="WormBaseParasite"/>
        </authorList>
    </citation>
    <scope>IDENTIFICATION</scope>
    <source>
        <strain evidence="2">KR3021</strain>
    </source>
</reference>
<organism evidence="1 2">
    <name type="scientific">Rhabditophanes sp. KR3021</name>
    <dbReference type="NCBI Taxonomy" id="114890"/>
    <lineage>
        <taxon>Eukaryota</taxon>
        <taxon>Metazoa</taxon>
        <taxon>Ecdysozoa</taxon>
        <taxon>Nematoda</taxon>
        <taxon>Chromadorea</taxon>
        <taxon>Rhabditida</taxon>
        <taxon>Tylenchina</taxon>
        <taxon>Panagrolaimomorpha</taxon>
        <taxon>Strongyloidoidea</taxon>
        <taxon>Alloionematidae</taxon>
        <taxon>Rhabditophanes</taxon>
    </lineage>
</organism>
<sequence>MLPTKANSEICKAIHLQSSALPPSPWGSLRSLKQPSQRPPIPKTAPNTPKHITYRSSQLTSVRQASMPRSNRSASVNESRFSVTPVTFSTNSRAVVVSISRYTVLSPRNQSSNYPQQFRARSFSASSKAEDSAIINNNIIQASLFKNKINNKEIETILSMQASPTKNWKSNMPQPNGLANIEESNDIPMVELRKAEVEPGHFLDIKRRSRHASIQIGEMSGLTSDAVPPSFEELSQRRRSLSPRLIAHRNYNLTELLDRQLPEICAKSLFRVNPNTPRRRFCDSPLPCIEDEDCSGGSSSKKAIKNLPKFEPKRIKPRTNTKPPQIAVYAGDDAILYGKVKETVCSILPRSTYTIYHLTNDEMKSDHWIDKSTCCVLICDTNTLDANCWTKLQLYFTQTGKVIFLCQNSILDNFKNCKSWSGKEKWTKRLLGKKGLSRSINKEFDSFLKKCHKHFRTNDEINDTFTAYDSACGYNYSVVFKKDKGAPLLLFMESSSSNAIALFSDTTTEELIEARNSNVLKDLLRKADIITDGDKPIPKVVNITTGYLICKEDKRLLKLHGLKFNQKMGNNPSIIFFSCIDGKEINLPNHEDDCIMVKAVNRNHKIPKFDLNAYFRRLKTKTLGHAILHTDVSKSVMKVSNTITKELVTCDGIVVIANTQTEGYGRNRSEWLSPRGSALFSFDFNIPINSNLGQKIGFLQHIMAVATVDAIHTIVTLQDFPVKIKWPNDIYFDRSFKVGGVFSETCIYGDVYKCVIGVGINILNPKPTVCLNDMLPKDYGSQLNIAEVIAEILNKFEFHVVMFEKRGYQAFLKEYIYFWLHTDEEVTIEGKSRLPKDAQQCIIKGIDQHGLLEVKNKKSGETFSVDSDGNSFDMLKGLIKIKYAN</sequence>
<dbReference type="Proteomes" id="UP000095286">
    <property type="component" value="Unplaced"/>
</dbReference>
<evidence type="ECO:0000313" key="1">
    <source>
        <dbReference type="Proteomes" id="UP000095286"/>
    </source>
</evidence>
<proteinExistence type="predicted"/>
<protein>
    <submittedName>
        <fullName evidence="2">BPL/LPL catalytic domain-containing protein</fullName>
    </submittedName>
</protein>